<organism evidence="2">
    <name type="scientific">marine metagenome</name>
    <dbReference type="NCBI Taxonomy" id="408172"/>
    <lineage>
        <taxon>unclassified sequences</taxon>
        <taxon>metagenomes</taxon>
        <taxon>ecological metagenomes</taxon>
    </lineage>
</organism>
<protein>
    <submittedName>
        <fullName evidence="2">Uncharacterized protein</fullName>
    </submittedName>
</protein>
<evidence type="ECO:0000313" key="2">
    <source>
        <dbReference type="EMBL" id="SUZ92997.1"/>
    </source>
</evidence>
<accession>A0A381RSU8</accession>
<keyword evidence="1" id="KW-1133">Transmembrane helix</keyword>
<keyword evidence="1" id="KW-0812">Transmembrane</keyword>
<keyword evidence="1" id="KW-0472">Membrane</keyword>
<dbReference type="NCBIfam" id="NF041940">
    <property type="entry name" value="choice_anch_X"/>
    <property type="match status" value="1"/>
</dbReference>
<feature type="transmembrane region" description="Helical" evidence="1">
    <location>
        <begin position="998"/>
        <end position="1018"/>
    </location>
</feature>
<proteinExistence type="predicted"/>
<gene>
    <name evidence="2" type="ORF">METZ01_LOCUS45851</name>
</gene>
<dbReference type="AlphaFoldDB" id="A0A381RSU8"/>
<evidence type="ECO:0000256" key="1">
    <source>
        <dbReference type="SAM" id="Phobius"/>
    </source>
</evidence>
<reference evidence="2" key="1">
    <citation type="submission" date="2018-05" db="EMBL/GenBank/DDBJ databases">
        <authorList>
            <person name="Lanie J.A."/>
            <person name="Ng W.-L."/>
            <person name="Kazmierczak K.M."/>
            <person name="Andrzejewski T.M."/>
            <person name="Davidsen T.M."/>
            <person name="Wayne K.J."/>
            <person name="Tettelin H."/>
            <person name="Glass J.I."/>
            <person name="Rusch D."/>
            <person name="Podicherti R."/>
            <person name="Tsui H.-C.T."/>
            <person name="Winkler M.E."/>
        </authorList>
    </citation>
    <scope>NUCLEOTIDE SEQUENCE</scope>
</reference>
<dbReference type="EMBL" id="UINC01002109">
    <property type="protein sequence ID" value="SUZ92997.1"/>
    <property type="molecule type" value="Genomic_DNA"/>
</dbReference>
<sequence>MVHILRVEARSVPRVRAVLAVLTILLLSGPAAMAVGEGDEPTTCTVLVDWDVEGHWDGGWNMTYDVLHRYLVVFEPPFTNGSSPSALSVEVQHHRDGEQIADTSNTTVLSAGGEVDITLSTEPEFGDSISISVATSEASCSRSLSITNWNQPVADHEITRETTWSMEGAEQGNGIDFEGRGWQKRTGSILESNELGNGTLTLDSMNGTEGLELELNLDRIWMNETYDGVELLRQDFEMSGNGSLFLNTTEEGEDGESNGFSVDVQVNDVYVLRSWDEGQLTERFLIDGTGWLSFGGGDNNSSGGGFGQLSSFYYETWDEDDRRRLQHLQIEANATLRLNGADRDYFSFDLDEFRILERWEDGTREQQHFLILGGGDFGFVIEDEFFEVEVNGTIPVIHFETQGGETVAETIRVDGTYDGDAEGSFGFIRRIVDSGSQENATGAMFEADKIENEFWFNVSATPIGPITEEWEAEHNLTYEFIVPQTDWGNRTIRYQYIEDNGTVTNEYPEVSPIIMQAEAPEAEVMFENHISRETGPAPEIVVAGDRFSLVGNDAMILSIEVTAIVEDEMDGHTVEVAEWLGDYSESSHASGSIVNEGPLAGLLNEVHRWVEIEMGENGSGEGFAFVEHQLVDRVLSPSVVSEEENTPPSLVSLGFREGRLLTEGDSAHLEVLVYDFDTDVTDVTIDLSQLGLGVVELSDSGLQGDHTIHDDIWTALITYDGLDHGMMETSVVIEDFWVTVEEQAPIEITNAAPRMISLLFTPDVVRRGETVGVSVTALDGHGIDYIGIDLLSAGGALSALSESGGVWSGQFTVPDGISPGERFIPVRITDGDGETVMAVHIHPNGFPVDAPMLTIENEAPSVTSVSVLRSGEAVETIHVPYSDGTLPHTLEATIDDPDGISSAQAKIGRLAPIGSSGVWLLMLDDGTGGDRVAGDGVYTLQFDARASLPEGNITIQIRATDTYLSSTPTIEQNHILELEKLDPGGGGGSWISDNSTTLVFVALALLLIVGITAVTISLRKSDTEW</sequence>
<name>A0A381RSU8_9ZZZZ</name>